<keyword evidence="3" id="KW-1185">Reference proteome</keyword>
<dbReference type="Proteomes" id="UP000830167">
    <property type="component" value="Chromosome"/>
</dbReference>
<proteinExistence type="predicted"/>
<evidence type="ECO:0000313" key="2">
    <source>
        <dbReference type="EMBL" id="UOF91838.1"/>
    </source>
</evidence>
<dbReference type="PANTHER" id="PTHR43155">
    <property type="entry name" value="CYCLIC DI-GMP PHOSPHODIESTERASE PA4108-RELATED"/>
    <property type="match status" value="1"/>
</dbReference>
<dbReference type="Pfam" id="PF13487">
    <property type="entry name" value="HD_5"/>
    <property type="match status" value="1"/>
</dbReference>
<protein>
    <submittedName>
        <fullName evidence="2">HD-GYP domain-containing protein</fullName>
    </submittedName>
</protein>
<evidence type="ECO:0000259" key="1">
    <source>
        <dbReference type="PROSITE" id="PS51832"/>
    </source>
</evidence>
<dbReference type="RefSeq" id="WP_347438528.1">
    <property type="nucleotide sequence ID" value="NZ_CP089291.1"/>
</dbReference>
<dbReference type="CDD" id="cd00077">
    <property type="entry name" value="HDc"/>
    <property type="match status" value="1"/>
</dbReference>
<name>A0ABY4CN54_9BACL</name>
<accession>A0ABY4CN54</accession>
<dbReference type="PROSITE" id="PS51832">
    <property type="entry name" value="HD_GYP"/>
    <property type="match status" value="1"/>
</dbReference>
<gene>
    <name evidence="2" type="ORF">LSG31_06245</name>
</gene>
<dbReference type="InterPro" id="IPR037522">
    <property type="entry name" value="HD_GYP_dom"/>
</dbReference>
<feature type="domain" description="HD-GYP" evidence="1">
    <location>
        <begin position="117"/>
        <end position="313"/>
    </location>
</feature>
<sequence length="377" mass="42115">MRLIQLQTLGNQSNLKMRLARPILDEKGTILVGKGVELTSFIVNRLLNLGILSAYVDDGLTNDIIVPEIVSQETTMKTISFIHKTMQEAANSKNFSKYFQTPKFTKKIQELFRIIIDEIQQNSSVMVSLANIYSTDEFLYHHSFNVTMMALMIGLKLKLSEKQMMDLGIGTILHDIGKMTIDPVILNKPDKLTPQEFEIMKTHTTNGFEILRNQGDISAAAAQIALLHHERFDGTGYPRGIPGKEQHIFGRIVALADVYEALTANRIYRRGYLPHQAFEYILGGGGSHFDPVIVDVFVKTIAVYPIGTEVTLNTGEKAIVTGVDSTCPHRPNVRVLFDANGNLLHTAYDIRLVENLTCMIVDTNVEGMSQTFQSAVQ</sequence>
<dbReference type="InterPro" id="IPR003607">
    <property type="entry name" value="HD/PDEase_dom"/>
</dbReference>
<evidence type="ECO:0000313" key="3">
    <source>
        <dbReference type="Proteomes" id="UP000830167"/>
    </source>
</evidence>
<organism evidence="2 3">
    <name type="scientific">Fodinisporobacter ferrooxydans</name>
    <dbReference type="NCBI Taxonomy" id="2901836"/>
    <lineage>
        <taxon>Bacteria</taxon>
        <taxon>Bacillati</taxon>
        <taxon>Bacillota</taxon>
        <taxon>Bacilli</taxon>
        <taxon>Bacillales</taxon>
        <taxon>Alicyclobacillaceae</taxon>
        <taxon>Fodinisporobacter</taxon>
    </lineage>
</organism>
<dbReference type="PANTHER" id="PTHR43155:SF2">
    <property type="entry name" value="CYCLIC DI-GMP PHOSPHODIESTERASE PA4108"/>
    <property type="match status" value="1"/>
</dbReference>
<dbReference type="Gene3D" id="1.10.3210.10">
    <property type="entry name" value="Hypothetical protein af1432"/>
    <property type="match status" value="1"/>
</dbReference>
<dbReference type="EMBL" id="CP089291">
    <property type="protein sequence ID" value="UOF91838.1"/>
    <property type="molecule type" value="Genomic_DNA"/>
</dbReference>
<reference evidence="2" key="1">
    <citation type="submission" date="2021-12" db="EMBL/GenBank/DDBJ databases">
        <title>Alicyclobacillaceae gen. nov., sp. nov., isolated from chalcocite enrichment system.</title>
        <authorList>
            <person name="Jiang Z."/>
        </authorList>
    </citation>
    <scope>NUCLEOTIDE SEQUENCE</scope>
    <source>
        <strain evidence="2">MYW30-H2</strain>
    </source>
</reference>
<dbReference type="SMART" id="SM00471">
    <property type="entry name" value="HDc"/>
    <property type="match status" value="1"/>
</dbReference>
<dbReference type="SUPFAM" id="SSF109604">
    <property type="entry name" value="HD-domain/PDEase-like"/>
    <property type="match status" value="1"/>
</dbReference>